<dbReference type="OMA" id="HNNKIAR"/>
<keyword evidence="3" id="KW-0507">mRNA processing</keyword>
<evidence type="ECO:0000313" key="11">
    <source>
        <dbReference type="Proteomes" id="UP000019132"/>
    </source>
</evidence>
<feature type="compositionally biased region" description="Pro residues" evidence="8">
    <location>
        <begin position="196"/>
        <end position="214"/>
    </location>
</feature>
<sequence length="326" mass="35757">MRLTADVILRAQVSINPLRERELSLRGLKAPAIENLGVTKDGFDCIDLSDNEIKKLENFPRLKRLRMLLLHNNHIAKFQDNLADSIANLEYLILTGNKIAQLAEIDRLVGFAKLDTLVLGGNPVTKRKYYREYVIHKLPQLKVLDFKKIKPHDREAAKVLFSSLAGQKIEQEAHQEAGSESSVATSTQGMQKVSIAPPPHAHVVAAPPPPPPAPVHQESPQKTQAVRSSPVKTSTSVEPVTTPVKQQEAEEAAPSTPPSTKPQDDVDMGDADEDDRPAAASVPFTPSKPIEQMTVTTLREELKQRGLSIKGLKAELVKRLKDATGA</sequence>
<dbReference type="InParanoid" id="K3WHE9"/>
<keyword evidence="2" id="KW-0433">Leucine-rich repeat</keyword>
<reference evidence="11" key="1">
    <citation type="journal article" date="2010" name="Genome Biol.">
        <title>Genome sequence of the necrotrophic plant pathogen Pythium ultimum reveals original pathogenicity mechanisms and effector repertoire.</title>
        <authorList>
            <person name="Levesque C.A."/>
            <person name="Brouwer H."/>
            <person name="Cano L."/>
            <person name="Hamilton J.P."/>
            <person name="Holt C."/>
            <person name="Huitema E."/>
            <person name="Raffaele S."/>
            <person name="Robideau G.P."/>
            <person name="Thines M."/>
            <person name="Win J."/>
            <person name="Zerillo M.M."/>
            <person name="Beakes G.W."/>
            <person name="Boore J.L."/>
            <person name="Busam D."/>
            <person name="Dumas B."/>
            <person name="Ferriera S."/>
            <person name="Fuerstenberg S.I."/>
            <person name="Gachon C.M."/>
            <person name="Gaulin E."/>
            <person name="Govers F."/>
            <person name="Grenville-Briggs L."/>
            <person name="Horner N."/>
            <person name="Hostetler J."/>
            <person name="Jiang R.H."/>
            <person name="Johnson J."/>
            <person name="Krajaejun T."/>
            <person name="Lin H."/>
            <person name="Meijer H.J."/>
            <person name="Moore B."/>
            <person name="Morris P."/>
            <person name="Phuntmart V."/>
            <person name="Puiu D."/>
            <person name="Shetty J."/>
            <person name="Stajich J.E."/>
            <person name="Tripathy S."/>
            <person name="Wawra S."/>
            <person name="van West P."/>
            <person name="Whitty B.R."/>
            <person name="Coutinho P.M."/>
            <person name="Henrissat B."/>
            <person name="Martin F."/>
            <person name="Thomas P.D."/>
            <person name="Tyler B.M."/>
            <person name="De Vries R.P."/>
            <person name="Kamoun S."/>
            <person name="Yandell M."/>
            <person name="Tisserat N."/>
            <person name="Buell C.R."/>
        </authorList>
    </citation>
    <scope>NUCLEOTIDE SEQUENCE</scope>
    <source>
        <strain evidence="11">DAOM:BR144</strain>
    </source>
</reference>
<dbReference type="GO" id="GO:0000398">
    <property type="term" value="P:mRNA splicing, via spliceosome"/>
    <property type="evidence" value="ECO:0007669"/>
    <property type="project" value="InterPro"/>
</dbReference>
<dbReference type="SUPFAM" id="SSF68906">
    <property type="entry name" value="SAP domain"/>
    <property type="match status" value="1"/>
</dbReference>
<reference evidence="10" key="3">
    <citation type="submission" date="2015-02" db="UniProtKB">
        <authorList>
            <consortium name="EnsemblProtists"/>
        </authorList>
    </citation>
    <scope>IDENTIFICATION</scope>
    <source>
        <strain evidence="10">DAOM BR144</strain>
    </source>
</reference>
<dbReference type="SMART" id="SM00513">
    <property type="entry name" value="SAP"/>
    <property type="match status" value="1"/>
</dbReference>
<dbReference type="InterPro" id="IPR044640">
    <property type="entry name" value="RU2A"/>
</dbReference>
<evidence type="ECO:0000256" key="3">
    <source>
        <dbReference type="ARBA" id="ARBA00022728"/>
    </source>
</evidence>
<keyword evidence="6" id="KW-0539">Nucleus</keyword>
<name>K3WHE9_GLOUD</name>
<evidence type="ECO:0000256" key="6">
    <source>
        <dbReference type="ARBA" id="ARBA00023242"/>
    </source>
</evidence>
<dbReference type="AlphaFoldDB" id="K3WHE9"/>
<evidence type="ECO:0000313" key="10">
    <source>
        <dbReference type="EnsemblProtists" id="PYU1_T004391"/>
    </source>
</evidence>
<proteinExistence type="inferred from homology"/>
<protein>
    <recommendedName>
        <fullName evidence="9">SAP domain-containing protein</fullName>
    </recommendedName>
</protein>
<dbReference type="PROSITE" id="PS51450">
    <property type="entry name" value="LRR"/>
    <property type="match status" value="2"/>
</dbReference>
<feature type="region of interest" description="Disordered" evidence="8">
    <location>
        <begin position="171"/>
        <end position="292"/>
    </location>
</feature>
<dbReference type="PROSITE" id="PS50800">
    <property type="entry name" value="SAP"/>
    <property type="match status" value="1"/>
</dbReference>
<dbReference type="Pfam" id="PF14580">
    <property type="entry name" value="LRR_9"/>
    <property type="match status" value="1"/>
</dbReference>
<dbReference type="eggNOG" id="KOG1644">
    <property type="taxonomic scope" value="Eukaryota"/>
</dbReference>
<dbReference type="VEuPathDB" id="FungiDB:PYU1_G004381"/>
<feature type="compositionally biased region" description="Polar residues" evidence="8">
    <location>
        <begin position="178"/>
        <end position="191"/>
    </location>
</feature>
<comment type="similarity">
    <text evidence="7">Belongs to the U2 small nuclear ribonucleoprotein A family.</text>
</comment>
<dbReference type="InterPro" id="IPR001611">
    <property type="entry name" value="Leu-rich_rpt"/>
</dbReference>
<feature type="compositionally biased region" description="Polar residues" evidence="8">
    <location>
        <begin position="218"/>
        <end position="227"/>
    </location>
</feature>
<dbReference type="EMBL" id="GL376631">
    <property type="status" value="NOT_ANNOTATED_CDS"/>
    <property type="molecule type" value="Genomic_DNA"/>
</dbReference>
<dbReference type="Gene3D" id="1.10.720.30">
    <property type="entry name" value="SAP domain"/>
    <property type="match status" value="1"/>
</dbReference>
<evidence type="ECO:0000259" key="9">
    <source>
        <dbReference type="PROSITE" id="PS50800"/>
    </source>
</evidence>
<dbReference type="STRING" id="431595.K3WHE9"/>
<comment type="subcellular location">
    <subcellularLocation>
        <location evidence="1">Nucleus</location>
    </subcellularLocation>
</comment>
<dbReference type="InterPro" id="IPR003034">
    <property type="entry name" value="SAP_dom"/>
</dbReference>
<reference evidence="11" key="2">
    <citation type="submission" date="2010-04" db="EMBL/GenBank/DDBJ databases">
        <authorList>
            <person name="Buell R."/>
            <person name="Hamilton J."/>
            <person name="Hostetler J."/>
        </authorList>
    </citation>
    <scope>NUCLEOTIDE SEQUENCE [LARGE SCALE GENOMIC DNA]</scope>
    <source>
        <strain evidence="11">DAOM:BR144</strain>
    </source>
</reference>
<dbReference type="PANTHER" id="PTHR10552:SF6">
    <property type="entry name" value="U2 SMALL NUCLEAR RIBONUCLEOPROTEIN A"/>
    <property type="match status" value="1"/>
</dbReference>
<feature type="domain" description="SAP" evidence="9">
    <location>
        <begin position="290"/>
        <end position="324"/>
    </location>
</feature>
<keyword evidence="11" id="KW-1185">Reference proteome</keyword>
<dbReference type="InterPro" id="IPR003603">
    <property type="entry name" value="U2A'_phosphoprotein32A_C"/>
</dbReference>
<evidence type="ECO:0000256" key="8">
    <source>
        <dbReference type="SAM" id="MobiDB-lite"/>
    </source>
</evidence>
<evidence type="ECO:0000256" key="1">
    <source>
        <dbReference type="ARBA" id="ARBA00004123"/>
    </source>
</evidence>
<dbReference type="InterPro" id="IPR036361">
    <property type="entry name" value="SAP_dom_sf"/>
</dbReference>
<dbReference type="SUPFAM" id="SSF52058">
    <property type="entry name" value="L domain-like"/>
    <property type="match status" value="1"/>
</dbReference>
<dbReference type="HOGENOM" id="CLU_061027_0_0_1"/>
<dbReference type="SMART" id="SM00446">
    <property type="entry name" value="LRRcap"/>
    <property type="match status" value="1"/>
</dbReference>
<feature type="compositionally biased region" description="Acidic residues" evidence="8">
    <location>
        <begin position="265"/>
        <end position="275"/>
    </location>
</feature>
<organism evidence="10 11">
    <name type="scientific">Globisporangium ultimum (strain ATCC 200006 / CBS 805.95 / DAOM BR144)</name>
    <name type="common">Pythium ultimum</name>
    <dbReference type="NCBI Taxonomy" id="431595"/>
    <lineage>
        <taxon>Eukaryota</taxon>
        <taxon>Sar</taxon>
        <taxon>Stramenopiles</taxon>
        <taxon>Oomycota</taxon>
        <taxon>Peronosporomycetes</taxon>
        <taxon>Pythiales</taxon>
        <taxon>Pythiaceae</taxon>
        <taxon>Globisporangium</taxon>
    </lineage>
</organism>
<evidence type="ECO:0000256" key="7">
    <source>
        <dbReference type="ARBA" id="ARBA00024196"/>
    </source>
</evidence>
<feature type="compositionally biased region" description="Low complexity" evidence="8">
    <location>
        <begin position="228"/>
        <end position="245"/>
    </location>
</feature>
<keyword evidence="4" id="KW-0677">Repeat</keyword>
<evidence type="ECO:0000256" key="4">
    <source>
        <dbReference type="ARBA" id="ARBA00022737"/>
    </source>
</evidence>
<evidence type="ECO:0000256" key="5">
    <source>
        <dbReference type="ARBA" id="ARBA00023187"/>
    </source>
</evidence>
<accession>K3WHE9</accession>
<dbReference type="Gene3D" id="3.80.10.10">
    <property type="entry name" value="Ribonuclease Inhibitor"/>
    <property type="match status" value="1"/>
</dbReference>
<dbReference type="GO" id="GO:0030620">
    <property type="term" value="F:U2 snRNA binding"/>
    <property type="evidence" value="ECO:0007669"/>
    <property type="project" value="InterPro"/>
</dbReference>
<dbReference type="Pfam" id="PF02037">
    <property type="entry name" value="SAP"/>
    <property type="match status" value="1"/>
</dbReference>
<evidence type="ECO:0000256" key="2">
    <source>
        <dbReference type="ARBA" id="ARBA00022614"/>
    </source>
</evidence>
<dbReference type="InterPro" id="IPR032675">
    <property type="entry name" value="LRR_dom_sf"/>
</dbReference>
<dbReference type="GO" id="GO:0005681">
    <property type="term" value="C:spliceosomal complex"/>
    <property type="evidence" value="ECO:0007669"/>
    <property type="project" value="UniProtKB-KW"/>
</dbReference>
<dbReference type="FunFam" id="3.80.10.10:FF:000026">
    <property type="entry name" value="U2 small nuclear ribonucleoprotein A"/>
    <property type="match status" value="1"/>
</dbReference>
<dbReference type="EnsemblProtists" id="PYU1_T004391">
    <property type="protein sequence ID" value="PYU1_T004391"/>
    <property type="gene ID" value="PYU1_G004381"/>
</dbReference>
<keyword evidence="3" id="KW-0747">Spliceosome</keyword>
<dbReference type="PANTHER" id="PTHR10552">
    <property type="entry name" value="U2 SMALL NUCLEAR RIBONUCLEOPROTEIN A"/>
    <property type="match status" value="1"/>
</dbReference>
<dbReference type="Proteomes" id="UP000019132">
    <property type="component" value="Unassembled WGS sequence"/>
</dbReference>
<keyword evidence="5" id="KW-0508">mRNA splicing</keyword>